<name>A0A1G5QKN1_9GAMM</name>
<dbReference type="OrthoDB" id="9758211at2"/>
<dbReference type="AlphaFoldDB" id="A0A1G5QKN1"/>
<gene>
    <name evidence="2" type="ORF">SAMN03097708_02186</name>
</gene>
<organism evidence="2 3">
    <name type="scientific">Thiohalomonas denitrificans</name>
    <dbReference type="NCBI Taxonomy" id="415747"/>
    <lineage>
        <taxon>Bacteria</taxon>
        <taxon>Pseudomonadati</taxon>
        <taxon>Pseudomonadota</taxon>
        <taxon>Gammaproteobacteria</taxon>
        <taxon>Thiohalomonadales</taxon>
        <taxon>Thiohalomonadaceae</taxon>
        <taxon>Thiohalomonas</taxon>
    </lineage>
</organism>
<dbReference type="PROSITE" id="PS50234">
    <property type="entry name" value="VWFA"/>
    <property type="match status" value="1"/>
</dbReference>
<dbReference type="InterPro" id="IPR002035">
    <property type="entry name" value="VWF_A"/>
</dbReference>
<dbReference type="EMBL" id="FMWD01000006">
    <property type="protein sequence ID" value="SCZ61709.1"/>
    <property type="molecule type" value="Genomic_DNA"/>
</dbReference>
<keyword evidence="3" id="KW-1185">Reference proteome</keyword>
<dbReference type="SUPFAM" id="SSF53300">
    <property type="entry name" value="vWA-like"/>
    <property type="match status" value="1"/>
</dbReference>
<dbReference type="STRING" id="415747.SAMN03097708_02186"/>
<dbReference type="Gene3D" id="3.40.50.410">
    <property type="entry name" value="von Willebrand factor, type A domain"/>
    <property type="match status" value="1"/>
</dbReference>
<reference evidence="2 3" key="1">
    <citation type="submission" date="2016-10" db="EMBL/GenBank/DDBJ databases">
        <authorList>
            <person name="de Groot N.N."/>
        </authorList>
    </citation>
    <scope>NUCLEOTIDE SEQUENCE [LARGE SCALE GENOMIC DNA]</scope>
    <source>
        <strain evidence="2 3">HLD2</strain>
    </source>
</reference>
<evidence type="ECO:0000313" key="3">
    <source>
        <dbReference type="Proteomes" id="UP000199648"/>
    </source>
</evidence>
<dbReference type="Proteomes" id="UP000199648">
    <property type="component" value="Unassembled WGS sequence"/>
</dbReference>
<dbReference type="SMART" id="SM00327">
    <property type="entry name" value="VWA"/>
    <property type="match status" value="1"/>
</dbReference>
<accession>A0A1G5QKN1</accession>
<dbReference type="PANTHER" id="PTHR41248">
    <property type="entry name" value="NORD PROTEIN"/>
    <property type="match status" value="1"/>
</dbReference>
<proteinExistence type="predicted"/>
<dbReference type="InterPro" id="IPR036465">
    <property type="entry name" value="vWFA_dom_sf"/>
</dbReference>
<sequence length="741" mass="85300">MANTELQNARARLRCPVEAVDDIFPACFAEAKANMSEQVLDAWLDGAFNFCIRGPRGQDRILTYLETLPQVARMVGEGAVTSCIETGTILQLEVHAAQVGPFFTVLPTVARRLPERPLFEQWLALVTRVAREGRYGLKPLIEKTPDLLSQVDIGGLVRWAESGFLAHASQPNKLADWFALTGADAKAALQRERRGTLFVDYERRIETFVRALWDDEVPFHIYSERFHELRKPVPYLDSLGFHIPDIYTDDNEVSGLDRYRAVIAHMMGHRLYSEPFIADNFNRYQHIFIEVFEDARVEYLLMQQFPGLRRIWKALHPVPGPDDCPEGWACIRHLATMLSRALLDPEDHPYRDPTLLDFVQRFLERMKTDPHDRKIPTELGVQYLVKVHSVDFRSPKIYFENTFISYRDDNRNIWMFMEDTDDEDEFHSEHQAANPRTDDEEEQVQFARHHREWDYHQGRYQADWATVYEAIHPAGDAGIIDSLLEEHRPLAKKIKRMVEFLKPQQHVRVRYQEEGDELDLDVAVRAMIDYRSGSTPDSRIHQFYKHDGRDIAVLLLVDLSNSLNETPQGADRSILRLSQEAVSLLGTAVEALGDKFAIAGFASNTRHEVRYLHFKGFSDAWDDQVKSRLGAMEGALSTRMGAALRHGGQYLARQKAEKRLLLLLSDGEPHDVDEDDPLYLIEDTKKAVEELGAKGVDTYCVTLDPHADEYVDHIFGYRYTVIDRVQRLPERLPQLFMALTR</sequence>
<feature type="domain" description="VWFA" evidence="1">
    <location>
        <begin position="552"/>
        <end position="714"/>
    </location>
</feature>
<dbReference type="PANTHER" id="PTHR41248:SF1">
    <property type="entry name" value="NORD PROTEIN"/>
    <property type="match status" value="1"/>
</dbReference>
<evidence type="ECO:0000259" key="1">
    <source>
        <dbReference type="PROSITE" id="PS50234"/>
    </source>
</evidence>
<dbReference type="InterPro" id="IPR051928">
    <property type="entry name" value="NorD/CobT"/>
</dbReference>
<dbReference type="CDD" id="cd01454">
    <property type="entry name" value="vWA_norD_type"/>
    <property type="match status" value="1"/>
</dbReference>
<evidence type="ECO:0000313" key="2">
    <source>
        <dbReference type="EMBL" id="SCZ61709.1"/>
    </source>
</evidence>
<dbReference type="RefSeq" id="WP_092996734.1">
    <property type="nucleotide sequence ID" value="NZ_FMWD01000006.1"/>
</dbReference>
<protein>
    <recommendedName>
        <fullName evidence="1">VWFA domain-containing protein</fullName>
    </recommendedName>
</protein>